<dbReference type="InterPro" id="IPR032675">
    <property type="entry name" value="LRR_dom_sf"/>
</dbReference>
<dbReference type="Gene3D" id="3.80.10.10">
    <property type="entry name" value="Ribonuclease Inhibitor"/>
    <property type="match status" value="1"/>
</dbReference>
<dbReference type="EMBL" id="JACHJS010000001">
    <property type="protein sequence ID" value="MBB4966104.1"/>
    <property type="molecule type" value="Genomic_DNA"/>
</dbReference>
<dbReference type="Proteomes" id="UP000542674">
    <property type="component" value="Unassembled WGS sequence"/>
</dbReference>
<name>A0A7W7T3W6_9PSEU</name>
<keyword evidence="2" id="KW-1185">Reference proteome</keyword>
<comment type="caution">
    <text evidence="1">The sequence shown here is derived from an EMBL/GenBank/DDBJ whole genome shotgun (WGS) entry which is preliminary data.</text>
</comment>
<organism evidence="1 2">
    <name type="scientific">Saccharothrix violaceirubra</name>
    <dbReference type="NCBI Taxonomy" id="413306"/>
    <lineage>
        <taxon>Bacteria</taxon>
        <taxon>Bacillati</taxon>
        <taxon>Actinomycetota</taxon>
        <taxon>Actinomycetes</taxon>
        <taxon>Pseudonocardiales</taxon>
        <taxon>Pseudonocardiaceae</taxon>
        <taxon>Saccharothrix</taxon>
    </lineage>
</organism>
<accession>A0A7W7T3W6</accession>
<reference evidence="1 2" key="1">
    <citation type="submission" date="2020-08" db="EMBL/GenBank/DDBJ databases">
        <title>Sequencing the genomes of 1000 actinobacteria strains.</title>
        <authorList>
            <person name="Klenk H.-P."/>
        </authorList>
    </citation>
    <scope>NUCLEOTIDE SEQUENCE [LARGE SCALE GENOMIC DNA]</scope>
    <source>
        <strain evidence="1 2">DSM 45084</strain>
    </source>
</reference>
<sequence length="303" mass="32390">MIDFEALRADGSWRLTWVDGRLDEAVFRAVPETADGRRALVEALGADASDPERWEAALVEALLVDPVSVGLRRLELHLTDFHHSARRAASAVATYRREQLSELYFGHDFEFLYENAQTSTGGWIDPEKHLADGFVGEAGAGFWAALPALRELTVEGAALFDDIDGAVLGNLTDLRLRGAVLAGGEVLPGRAPSVVTLVLDLESDVHGVACPVELLDELDPARFPGLRHLDLGRVEFDAGDVEILAALAGSAIVPRLESLTIRQLVVADHDVEAVGRSVDAFAHLRLSAAGAGAVEPDGVLPAT</sequence>
<evidence type="ECO:0000313" key="2">
    <source>
        <dbReference type="Proteomes" id="UP000542674"/>
    </source>
</evidence>
<dbReference type="RefSeq" id="WP_184669925.1">
    <property type="nucleotide sequence ID" value="NZ_BAABAI010000005.1"/>
</dbReference>
<proteinExistence type="predicted"/>
<protein>
    <submittedName>
        <fullName evidence="1">Uncharacterized protein</fullName>
    </submittedName>
</protein>
<gene>
    <name evidence="1" type="ORF">F4559_003463</name>
</gene>
<evidence type="ECO:0000313" key="1">
    <source>
        <dbReference type="EMBL" id="MBB4966104.1"/>
    </source>
</evidence>
<dbReference type="AlphaFoldDB" id="A0A7W7T3W6"/>